<reference evidence="1 2" key="1">
    <citation type="submission" date="2023-04" db="EMBL/GenBank/DDBJ databases">
        <title>Genomic diversity of scab-causing Streptomyces spp. in the province of Quebec, Canada.</title>
        <authorList>
            <person name="Biessy A."/>
            <person name="Cadieux M."/>
            <person name="Ciotola M."/>
            <person name="Filion M."/>
        </authorList>
    </citation>
    <scope>NUCLEOTIDE SEQUENCE [LARGE SCALE GENOMIC DNA]</scope>
    <source>
        <strain evidence="1 2">B21-103</strain>
    </source>
</reference>
<evidence type="ECO:0000313" key="2">
    <source>
        <dbReference type="Proteomes" id="UP001382181"/>
    </source>
</evidence>
<evidence type="ECO:0000313" key="1">
    <source>
        <dbReference type="EMBL" id="MEH0560540.1"/>
    </source>
</evidence>
<proteinExistence type="predicted"/>
<comment type="caution">
    <text evidence="1">The sequence shown here is derived from an EMBL/GenBank/DDBJ whole genome shotgun (WGS) entry which is preliminary data.</text>
</comment>
<name>A0ABU8A490_9ACTN</name>
<organism evidence="1 2">
    <name type="scientific">Streptomyces silvae</name>
    <dbReference type="NCBI Taxonomy" id="2803812"/>
    <lineage>
        <taxon>Bacteria</taxon>
        <taxon>Bacillati</taxon>
        <taxon>Actinomycetota</taxon>
        <taxon>Actinomycetes</taxon>
        <taxon>Kitasatosporales</taxon>
        <taxon>Streptomycetaceae</taxon>
        <taxon>Streptomyces</taxon>
    </lineage>
</organism>
<dbReference type="RefSeq" id="WP_334557315.1">
    <property type="nucleotide sequence ID" value="NZ_JARUMK010000001.1"/>
</dbReference>
<accession>A0ABU8A490</accession>
<keyword evidence="2" id="KW-1185">Reference proteome</keyword>
<gene>
    <name evidence="1" type="ORF">QBA37_14985</name>
</gene>
<protein>
    <submittedName>
        <fullName evidence="1">Uncharacterized protein</fullName>
    </submittedName>
</protein>
<sequence length="51" mass="5759">MATWRDFLGCADGIRSVSVQAALRDMRVRLRRYSAVPGAQQLRERAGHITD</sequence>
<dbReference type="Proteomes" id="UP001382181">
    <property type="component" value="Unassembled WGS sequence"/>
</dbReference>
<dbReference type="EMBL" id="JARUMK010000001">
    <property type="protein sequence ID" value="MEH0560540.1"/>
    <property type="molecule type" value="Genomic_DNA"/>
</dbReference>